<evidence type="ECO:0000313" key="2">
    <source>
        <dbReference type="Proteomes" id="UP000242814"/>
    </source>
</evidence>
<evidence type="ECO:0000313" key="1">
    <source>
        <dbReference type="EMBL" id="ODH36255.1"/>
    </source>
</evidence>
<sequence length="123" mass="14272">MTRKRNGNSVLRGEIGLVEGKGYFQRWDQLLTFQKLLRAANNGRKEEPEGWKDWAVVVDDLFGTRWWILTAQTTGTTPKTRGEMRQEKPRGEVKTGWTTWWKCRGGWTRRLDGEMSEGGRELG</sequence>
<dbReference type="EMBL" id="LZYO01000089">
    <property type="protein sequence ID" value="ODH36255.1"/>
    <property type="molecule type" value="Genomic_DNA"/>
</dbReference>
<protein>
    <submittedName>
        <fullName evidence="1">Uncharacterized protein</fullName>
    </submittedName>
</protein>
<organism evidence="1 2">
    <name type="scientific">Paracoccidioides brasiliensis</name>
    <dbReference type="NCBI Taxonomy" id="121759"/>
    <lineage>
        <taxon>Eukaryota</taxon>
        <taxon>Fungi</taxon>
        <taxon>Dikarya</taxon>
        <taxon>Ascomycota</taxon>
        <taxon>Pezizomycotina</taxon>
        <taxon>Eurotiomycetes</taxon>
        <taxon>Eurotiomycetidae</taxon>
        <taxon>Onygenales</taxon>
        <taxon>Ajellomycetaceae</taxon>
        <taxon>Paracoccidioides</taxon>
    </lineage>
</organism>
<dbReference type="Proteomes" id="UP000242814">
    <property type="component" value="Unassembled WGS sequence"/>
</dbReference>
<dbReference type="AlphaFoldDB" id="A0A1D2JHP6"/>
<proteinExistence type="predicted"/>
<name>A0A1D2JHP6_PARBR</name>
<accession>A0A1D2JHP6</accession>
<comment type="caution">
    <text evidence="1">The sequence shown here is derived from an EMBL/GenBank/DDBJ whole genome shotgun (WGS) entry which is preliminary data.</text>
</comment>
<gene>
    <name evidence="1" type="ORF">ACO22_02779</name>
</gene>
<reference evidence="1 2" key="1">
    <citation type="submission" date="2016-06" db="EMBL/GenBank/DDBJ databases">
        <authorList>
            <person name="Kjaerup R.B."/>
            <person name="Dalgaard T.S."/>
            <person name="Juul-Madsen H.R."/>
        </authorList>
    </citation>
    <scope>NUCLEOTIDE SEQUENCE [LARGE SCALE GENOMIC DNA]</scope>
    <source>
        <strain evidence="1 2">Pb300</strain>
    </source>
</reference>